<dbReference type="InterPro" id="IPR050109">
    <property type="entry name" value="HTH-type_TetR-like_transc_reg"/>
</dbReference>
<dbReference type="SUPFAM" id="SSF46689">
    <property type="entry name" value="Homeodomain-like"/>
    <property type="match status" value="1"/>
</dbReference>
<dbReference type="InterPro" id="IPR009057">
    <property type="entry name" value="Homeodomain-like_sf"/>
</dbReference>
<gene>
    <name evidence="6" type="ORF">FHR84_004318</name>
</gene>
<reference evidence="6 7" key="1">
    <citation type="submission" date="2020-07" db="EMBL/GenBank/DDBJ databases">
        <title>Genomic Encyclopedia of Type Strains, Phase III (KMG-III): the genomes of soil and plant-associated and newly described type strains.</title>
        <authorList>
            <person name="Whitman W."/>
        </authorList>
    </citation>
    <scope>NUCLEOTIDE SEQUENCE [LARGE SCALE GENOMIC DNA]</scope>
    <source>
        <strain evidence="6 7">CECT 8576</strain>
    </source>
</reference>
<evidence type="ECO:0000313" key="7">
    <source>
        <dbReference type="Proteomes" id="UP000548304"/>
    </source>
</evidence>
<keyword evidence="3" id="KW-0804">Transcription</keyword>
<organism evidence="6 7">
    <name type="scientific">Actinopolyspora biskrensis</name>
    <dbReference type="NCBI Taxonomy" id="1470178"/>
    <lineage>
        <taxon>Bacteria</taxon>
        <taxon>Bacillati</taxon>
        <taxon>Actinomycetota</taxon>
        <taxon>Actinomycetes</taxon>
        <taxon>Actinopolysporales</taxon>
        <taxon>Actinopolysporaceae</taxon>
        <taxon>Actinopolyspora</taxon>
    </lineage>
</organism>
<keyword evidence="2 4" id="KW-0238">DNA-binding</keyword>
<sequence>MATAQHATDYDERVVNAAREVFAQQGFAAPISEIAELAGVGVASIYRRYPNKRELAEHVRIAATSRIIAEAETAREAESDPWKAFELFMHGCLREHTGIGVVLPPHADCRGFSEELLTLRDRMISRVEELVAAAQHAGGLRGDLRAADVFVLFKHLNPPLATDEPRRAELRARYLALVLPGLRDSSVPLPGAAPDWEELRRMCEGGADSEPAEERVGSG</sequence>
<name>A0A852ZBQ8_9ACTN</name>
<keyword evidence="7" id="KW-1185">Reference proteome</keyword>
<evidence type="ECO:0000256" key="1">
    <source>
        <dbReference type="ARBA" id="ARBA00023015"/>
    </source>
</evidence>
<evidence type="ECO:0000259" key="5">
    <source>
        <dbReference type="PROSITE" id="PS50977"/>
    </source>
</evidence>
<keyword evidence="1" id="KW-0805">Transcription regulation</keyword>
<dbReference type="EMBL" id="JACBYW010000010">
    <property type="protein sequence ID" value="NYH80946.1"/>
    <property type="molecule type" value="Genomic_DNA"/>
</dbReference>
<dbReference type="PROSITE" id="PS50977">
    <property type="entry name" value="HTH_TETR_2"/>
    <property type="match status" value="1"/>
</dbReference>
<dbReference type="GO" id="GO:0000976">
    <property type="term" value="F:transcription cis-regulatory region binding"/>
    <property type="evidence" value="ECO:0007669"/>
    <property type="project" value="TreeGrafter"/>
</dbReference>
<accession>A0A852ZBQ8</accession>
<dbReference type="AlphaFoldDB" id="A0A852ZBQ8"/>
<dbReference type="PANTHER" id="PTHR30055">
    <property type="entry name" value="HTH-TYPE TRANSCRIPTIONAL REGULATOR RUTR"/>
    <property type="match status" value="1"/>
</dbReference>
<dbReference type="InterPro" id="IPR001647">
    <property type="entry name" value="HTH_TetR"/>
</dbReference>
<dbReference type="PANTHER" id="PTHR30055:SF234">
    <property type="entry name" value="HTH-TYPE TRANSCRIPTIONAL REGULATOR BETI"/>
    <property type="match status" value="1"/>
</dbReference>
<dbReference type="RefSeq" id="WP_179537249.1">
    <property type="nucleotide sequence ID" value="NZ_JACBYW010000010.1"/>
</dbReference>
<evidence type="ECO:0000313" key="6">
    <source>
        <dbReference type="EMBL" id="NYH80946.1"/>
    </source>
</evidence>
<dbReference type="SUPFAM" id="SSF48498">
    <property type="entry name" value="Tetracyclin repressor-like, C-terminal domain"/>
    <property type="match status" value="1"/>
</dbReference>
<dbReference type="Pfam" id="PF00440">
    <property type="entry name" value="TetR_N"/>
    <property type="match status" value="1"/>
</dbReference>
<evidence type="ECO:0000256" key="2">
    <source>
        <dbReference type="ARBA" id="ARBA00023125"/>
    </source>
</evidence>
<dbReference type="Pfam" id="PF21597">
    <property type="entry name" value="TetR_C_43"/>
    <property type="match status" value="1"/>
</dbReference>
<evidence type="ECO:0000256" key="4">
    <source>
        <dbReference type="PROSITE-ProRule" id="PRU00335"/>
    </source>
</evidence>
<feature type="domain" description="HTH tetR-type" evidence="5">
    <location>
        <begin position="8"/>
        <end position="67"/>
    </location>
</feature>
<evidence type="ECO:0000256" key="3">
    <source>
        <dbReference type="ARBA" id="ARBA00023163"/>
    </source>
</evidence>
<dbReference type="InterPro" id="IPR036271">
    <property type="entry name" value="Tet_transcr_reg_TetR-rel_C_sf"/>
</dbReference>
<feature type="DNA-binding region" description="H-T-H motif" evidence="4">
    <location>
        <begin position="30"/>
        <end position="49"/>
    </location>
</feature>
<proteinExistence type="predicted"/>
<dbReference type="GO" id="GO:0003700">
    <property type="term" value="F:DNA-binding transcription factor activity"/>
    <property type="evidence" value="ECO:0007669"/>
    <property type="project" value="TreeGrafter"/>
</dbReference>
<dbReference type="Gene3D" id="1.10.357.10">
    <property type="entry name" value="Tetracycline Repressor, domain 2"/>
    <property type="match status" value="1"/>
</dbReference>
<dbReference type="Proteomes" id="UP000548304">
    <property type="component" value="Unassembled WGS sequence"/>
</dbReference>
<comment type="caution">
    <text evidence="6">The sequence shown here is derived from an EMBL/GenBank/DDBJ whole genome shotgun (WGS) entry which is preliminary data.</text>
</comment>
<dbReference type="InterPro" id="IPR049445">
    <property type="entry name" value="TetR_SbtR-like_C"/>
</dbReference>
<dbReference type="PRINTS" id="PR00455">
    <property type="entry name" value="HTHTETR"/>
</dbReference>
<protein>
    <submittedName>
        <fullName evidence="6">AcrR family transcriptional regulator</fullName>
    </submittedName>
</protein>